<dbReference type="RefSeq" id="WP_105055628.1">
    <property type="nucleotide sequence ID" value="NZ_CAWNRT010000002.1"/>
</dbReference>
<dbReference type="Gene3D" id="3.40.50.1000">
    <property type="entry name" value="HAD superfamily/HAD-like"/>
    <property type="match status" value="1"/>
</dbReference>
<dbReference type="PANTHER" id="PTHR43344:SF13">
    <property type="entry name" value="PHOSPHATASE RV3661-RELATED"/>
    <property type="match status" value="1"/>
</dbReference>
<dbReference type="InterPro" id="IPR006385">
    <property type="entry name" value="HAD_hydro_SerB1"/>
</dbReference>
<dbReference type="PANTHER" id="PTHR43344">
    <property type="entry name" value="PHOSPHOSERINE PHOSPHATASE"/>
    <property type="match status" value="1"/>
</dbReference>
<dbReference type="NCBIfam" id="TIGR01488">
    <property type="entry name" value="HAD-SF-IB"/>
    <property type="match status" value="1"/>
</dbReference>
<dbReference type="OrthoDB" id="9784466at2"/>
<evidence type="ECO:0000256" key="1">
    <source>
        <dbReference type="ARBA" id="ARBA00022723"/>
    </source>
</evidence>
<dbReference type="SUPFAM" id="SSF56784">
    <property type="entry name" value="HAD-like"/>
    <property type="match status" value="1"/>
</dbReference>
<name>A0A2S7X1P9_9GAMM</name>
<dbReference type="GO" id="GO:0016787">
    <property type="term" value="F:hydrolase activity"/>
    <property type="evidence" value="ECO:0007669"/>
    <property type="project" value="UniProtKB-KW"/>
</dbReference>
<dbReference type="NCBIfam" id="TIGR01490">
    <property type="entry name" value="HAD-SF-IB-hyp1"/>
    <property type="match status" value="1"/>
</dbReference>
<dbReference type="CDD" id="cd02612">
    <property type="entry name" value="HAD_PGPPase"/>
    <property type="match status" value="1"/>
</dbReference>
<dbReference type="AlphaFoldDB" id="A0A2S7X1P9"/>
<gene>
    <name evidence="4" type="ORF">BTO22_11300</name>
</gene>
<evidence type="ECO:0000313" key="4">
    <source>
        <dbReference type="EMBL" id="PQJ84136.1"/>
    </source>
</evidence>
<dbReference type="Gene3D" id="1.20.1440.100">
    <property type="entry name" value="SG protein - dephosphorylation function"/>
    <property type="match status" value="1"/>
</dbReference>
<evidence type="ECO:0000313" key="5">
    <source>
        <dbReference type="Proteomes" id="UP000239263"/>
    </source>
</evidence>
<organism evidence="4 5">
    <name type="scientific">Aliivibrio sifiae</name>
    <dbReference type="NCBI Taxonomy" id="566293"/>
    <lineage>
        <taxon>Bacteria</taxon>
        <taxon>Pseudomonadati</taxon>
        <taxon>Pseudomonadota</taxon>
        <taxon>Gammaproteobacteria</taxon>
        <taxon>Vibrionales</taxon>
        <taxon>Vibrionaceae</taxon>
        <taxon>Aliivibrio</taxon>
    </lineage>
</organism>
<dbReference type="GO" id="GO:0046872">
    <property type="term" value="F:metal ion binding"/>
    <property type="evidence" value="ECO:0007669"/>
    <property type="project" value="UniProtKB-KW"/>
</dbReference>
<accession>A0A2S7X1P9</accession>
<dbReference type="Proteomes" id="UP000239263">
    <property type="component" value="Unassembled WGS sequence"/>
</dbReference>
<keyword evidence="3" id="KW-0460">Magnesium</keyword>
<keyword evidence="1" id="KW-0479">Metal-binding</keyword>
<sequence>MTQPLYVFDMDETLINGDCAMIWNEFLVDKGIVTDPDFLDENKRLMALYSRGLMDMEDYLSFSMQPLKTIPKSEIALLTSECVEERILPLLFPEAKTLITQLKRDNIDMIIISASVAFLVQSVADRLGIEHAIGIDLKEKGELYTRHILGVASYREGKVERLSEWLNGGDKTYSEIHFYTDSINDLPLCLYASHTYLVNPCEQLAVYSEKKNWPVLSWGSQ</sequence>
<dbReference type="Pfam" id="PF12710">
    <property type="entry name" value="HAD"/>
    <property type="match status" value="1"/>
</dbReference>
<keyword evidence="2 4" id="KW-0378">Hydrolase</keyword>
<dbReference type="InterPro" id="IPR023214">
    <property type="entry name" value="HAD_sf"/>
</dbReference>
<protein>
    <submittedName>
        <fullName evidence="4">HAD family hydrolase</fullName>
    </submittedName>
</protein>
<evidence type="ECO:0000256" key="3">
    <source>
        <dbReference type="ARBA" id="ARBA00022842"/>
    </source>
</evidence>
<comment type="caution">
    <text evidence="4">The sequence shown here is derived from an EMBL/GenBank/DDBJ whole genome shotgun (WGS) entry which is preliminary data.</text>
</comment>
<evidence type="ECO:0000256" key="2">
    <source>
        <dbReference type="ARBA" id="ARBA00022801"/>
    </source>
</evidence>
<proteinExistence type="predicted"/>
<dbReference type="InterPro" id="IPR050582">
    <property type="entry name" value="HAD-like_SerB"/>
</dbReference>
<dbReference type="EMBL" id="MSCO01000002">
    <property type="protein sequence ID" value="PQJ84136.1"/>
    <property type="molecule type" value="Genomic_DNA"/>
</dbReference>
<reference evidence="4 5" key="1">
    <citation type="submission" date="2016-12" db="EMBL/GenBank/DDBJ databases">
        <title>Diversity of luminous bacteria.</title>
        <authorList>
            <person name="Yoshizawa S."/>
            <person name="Kogure K."/>
        </authorList>
    </citation>
    <scope>NUCLEOTIDE SEQUENCE [LARGE SCALE GENOMIC DNA]</scope>
    <source>
        <strain evidence="4 5">ATCC 33715</strain>
    </source>
</reference>
<dbReference type="InterPro" id="IPR036412">
    <property type="entry name" value="HAD-like_sf"/>
</dbReference>